<dbReference type="SUPFAM" id="SSF53756">
    <property type="entry name" value="UDP-Glycosyltransferase/glycogen phosphorylase"/>
    <property type="match status" value="1"/>
</dbReference>
<dbReference type="RefSeq" id="WP_207968961.1">
    <property type="nucleotide sequence ID" value="NZ_JAGBKN010000002.1"/>
</dbReference>
<evidence type="ECO:0000313" key="2">
    <source>
        <dbReference type="Proteomes" id="UP000664161"/>
    </source>
</evidence>
<reference evidence="1 2" key="1">
    <citation type="submission" date="2021-03" db="EMBL/GenBank/DDBJ databases">
        <authorList>
            <person name="Shang D.-D."/>
            <person name="Du Z.-J."/>
            <person name="Chen G.-J."/>
        </authorList>
    </citation>
    <scope>NUCLEOTIDE SEQUENCE [LARGE SCALE GENOMIC DNA]</scope>
    <source>
        <strain evidence="1 2">F2608</strain>
    </source>
</reference>
<proteinExistence type="predicted"/>
<dbReference type="EMBL" id="JAGBKN010000002">
    <property type="protein sequence ID" value="MBO1515985.1"/>
    <property type="molecule type" value="Genomic_DNA"/>
</dbReference>
<keyword evidence="2" id="KW-1185">Reference proteome</keyword>
<organism evidence="1 2">
    <name type="scientific">Psychrobacter halodurans</name>
    <dbReference type="NCBI Taxonomy" id="2818439"/>
    <lineage>
        <taxon>Bacteria</taxon>
        <taxon>Pseudomonadati</taxon>
        <taxon>Pseudomonadota</taxon>
        <taxon>Gammaproteobacteria</taxon>
        <taxon>Moraxellales</taxon>
        <taxon>Moraxellaceae</taxon>
        <taxon>Psychrobacter</taxon>
    </lineage>
</organism>
<gene>
    <name evidence="1" type="ORF">J3491_01380</name>
</gene>
<evidence type="ECO:0000313" key="1">
    <source>
        <dbReference type="EMBL" id="MBO1515985.1"/>
    </source>
</evidence>
<dbReference type="AlphaFoldDB" id="A0AAW4ITP4"/>
<name>A0AAW4ITP4_9GAMM</name>
<dbReference type="Proteomes" id="UP000664161">
    <property type="component" value="Unassembled WGS sequence"/>
</dbReference>
<dbReference type="Gene3D" id="3.40.50.2000">
    <property type="entry name" value="Glycogen Phosphorylase B"/>
    <property type="match status" value="1"/>
</dbReference>
<accession>A0AAW4ITP4</accession>
<comment type="caution">
    <text evidence="1">The sequence shown here is derived from an EMBL/GenBank/DDBJ whole genome shotgun (WGS) entry which is preliminary data.</text>
</comment>
<protein>
    <submittedName>
        <fullName evidence="1">Tetratricopeptide repeat protein</fullName>
    </submittedName>
</protein>
<sequence length="639" mass="73290">MISTNILKKANNLMLNQDYDKALELYKKAIVEYPELSDTILFNIELIKNRTKREVVDFAKGKLSNNVFVGIAAIPERELALEKTISSLLPQVEKIGVYLNGWSYIPDYLKHPKIIVEGFKGKDLGDVGKFFWVDEHNGIYFSCDDDLIYPKNYISTTIEKLEKYEFKACVGWHGSLIKKPYEDFYDQKSRRVFTFKAHRPFDTPVHILGTGCCAFHTSIMPVKLKDFIAPNMADIFFSLKGQEYNIPFYVIEHEANQIVAVEGSDASSIYKDSSSNAQTRKNTVVLQNNFVKSINEWTLNNNLPLKLLIIGRFGTFSKGGIYKSCKLIKDVLVNLGHEVKTLDTTNDLDEDIVKDIDLCWIYPGDPVRPDFVSVDNKVNFLQSRNIPVLVNLSYLYDDDRSNWMVEKIKFYNKSSKVPVFATVFTESAAQDRIFNEIREFICVLPKTILPTESNATIPFHQREGICLGDATKLSNEYIIGGNSHAWIEAIHRRLPHVNLYAYKQYSGKNPPHPKVQFVPHMTDEFGDWMAHRKLFICLNVHLTFEMVACEAQFYGTPAVYRHMPHSLSEYISATGMAVRTPDEMGEMVSWLYNNEVAWNNFSQSSYYRAKSNHVDYLASSLEGYLRLAIIRAKRLITSE</sequence>